<evidence type="ECO:0000313" key="9">
    <source>
        <dbReference type="Proteomes" id="UP001059295"/>
    </source>
</evidence>
<dbReference type="InterPro" id="IPR058240">
    <property type="entry name" value="rSAM_sf"/>
</dbReference>
<dbReference type="InterPro" id="IPR007197">
    <property type="entry name" value="rSAM"/>
</dbReference>
<evidence type="ECO:0000256" key="4">
    <source>
        <dbReference type="ARBA" id="ARBA00022723"/>
    </source>
</evidence>
<dbReference type="Pfam" id="PF04055">
    <property type="entry name" value="Radical_SAM"/>
    <property type="match status" value="1"/>
</dbReference>
<dbReference type="PIRSF" id="PIRSF004762">
    <property type="entry name" value="CHP00423"/>
    <property type="match status" value="1"/>
</dbReference>
<dbReference type="GeneID" id="82892112"/>
<dbReference type="PANTHER" id="PTHR43076">
    <property type="entry name" value="FO SYNTHASE (COFH)"/>
    <property type="match status" value="1"/>
</dbReference>
<keyword evidence="4" id="KW-0479">Metal-binding</keyword>
<feature type="domain" description="Radical SAM core" evidence="7">
    <location>
        <begin position="48"/>
        <end position="289"/>
    </location>
</feature>
<dbReference type="SFLD" id="SFLDS00029">
    <property type="entry name" value="Radical_SAM"/>
    <property type="match status" value="1"/>
</dbReference>
<dbReference type="PROSITE" id="PS51918">
    <property type="entry name" value="RADICAL_SAM"/>
    <property type="match status" value="1"/>
</dbReference>
<dbReference type="Proteomes" id="UP001059295">
    <property type="component" value="Chromosome"/>
</dbReference>
<dbReference type="InterPro" id="IPR034405">
    <property type="entry name" value="F420"/>
</dbReference>
<dbReference type="Pfam" id="PF19288">
    <property type="entry name" value="CofH_C"/>
    <property type="match status" value="1"/>
</dbReference>
<name>A0ABY5V056_9BACT</name>
<dbReference type="SFLD" id="SFLDG01064">
    <property type="entry name" value="F420__menaquinone_cofactor_bio"/>
    <property type="match status" value="1"/>
</dbReference>
<evidence type="ECO:0000256" key="3">
    <source>
        <dbReference type="ARBA" id="ARBA00022691"/>
    </source>
</evidence>
<evidence type="ECO:0000256" key="2">
    <source>
        <dbReference type="ARBA" id="ARBA00022485"/>
    </source>
</evidence>
<organism evidence="8 9">
    <name type="scientific">Alistipes ihumii AP11</name>
    <dbReference type="NCBI Taxonomy" id="1211813"/>
    <lineage>
        <taxon>Bacteria</taxon>
        <taxon>Pseudomonadati</taxon>
        <taxon>Bacteroidota</taxon>
        <taxon>Bacteroidia</taxon>
        <taxon>Bacteroidales</taxon>
        <taxon>Rikenellaceae</taxon>
        <taxon>Alistipes</taxon>
    </lineage>
</organism>
<dbReference type="PANTHER" id="PTHR43076:SF1">
    <property type="entry name" value="LIPOYL SYNTHASE 2"/>
    <property type="match status" value="1"/>
</dbReference>
<evidence type="ECO:0000313" key="8">
    <source>
        <dbReference type="EMBL" id="UWN57014.1"/>
    </source>
</evidence>
<keyword evidence="9" id="KW-1185">Reference proteome</keyword>
<proteinExistence type="predicted"/>
<sequence length="360" mass="40623">MEKIYRKALALDLLTADEALVLYESGPLDELMSLAWELRQKHVPGRTVTWQIDRNVNITNVCISGCKFCNFHCKPHDRERAYVTTIDQYVRKIDETLALGGDQLLLQGGLHPKLGIDFYENLFRELKRLYPTLKLHALGAPEVAHIARISSLDDETTLRRLMDAGLDSLPGAGAEILDNGVRRAISPGKPDADRWLSVMRTAHRLGLPTSATMMYGHVETPRQRVEHLIKIRDLQAECPPGRYGFVAFIPWIFRSSGTRLEKEGVDAFFSPLEYLRIIALSRIVLSDIRHIQASWLTVGKQTAQIALHGGADDMGSIMIEENVVSSAGARNRLDAEGIRRAIREAGFTPRLRDQLYRFRE</sequence>
<dbReference type="InterPro" id="IPR013785">
    <property type="entry name" value="Aldolase_TIM"/>
</dbReference>
<keyword evidence="5" id="KW-0408">Iron</keyword>
<reference evidence="8" key="1">
    <citation type="journal article" date="2022" name="Cell">
        <title>Design, construction, and in vivo augmentation of a complex gut microbiome.</title>
        <authorList>
            <person name="Cheng A.G."/>
            <person name="Ho P.Y."/>
            <person name="Aranda-Diaz A."/>
            <person name="Jain S."/>
            <person name="Yu F.B."/>
            <person name="Meng X."/>
            <person name="Wang M."/>
            <person name="Iakiviak M."/>
            <person name="Nagashima K."/>
            <person name="Zhao A."/>
            <person name="Murugkar P."/>
            <person name="Patil A."/>
            <person name="Atabakhsh K."/>
            <person name="Weakley A."/>
            <person name="Yan J."/>
            <person name="Brumbaugh A.R."/>
            <person name="Higginbottom S."/>
            <person name="Dimas A."/>
            <person name="Shiver A.L."/>
            <person name="Deutschbauer A."/>
            <person name="Neff N."/>
            <person name="Sonnenburg J.L."/>
            <person name="Huang K.C."/>
            <person name="Fischbach M.A."/>
        </authorList>
    </citation>
    <scope>NUCLEOTIDE SEQUENCE</scope>
    <source>
        <strain evidence="8">AP11</strain>
    </source>
</reference>
<evidence type="ECO:0000256" key="5">
    <source>
        <dbReference type="ARBA" id="ARBA00023004"/>
    </source>
</evidence>
<comment type="cofactor">
    <cofactor evidence="1">
        <name>[4Fe-4S] cluster</name>
        <dbReference type="ChEBI" id="CHEBI:49883"/>
    </cofactor>
</comment>
<dbReference type="InterPro" id="IPR006638">
    <property type="entry name" value="Elp3/MiaA/NifB-like_rSAM"/>
</dbReference>
<keyword evidence="6" id="KW-0411">Iron-sulfur</keyword>
<keyword evidence="2" id="KW-0004">4Fe-4S</keyword>
<dbReference type="NCBIfam" id="TIGR00423">
    <property type="entry name" value="CofH family radical SAM protein"/>
    <property type="match status" value="1"/>
</dbReference>
<dbReference type="SUPFAM" id="SSF102114">
    <property type="entry name" value="Radical SAM enzymes"/>
    <property type="match status" value="1"/>
</dbReference>
<protein>
    <submittedName>
        <fullName evidence="8">CofH family radical SAM protein</fullName>
    </submittedName>
</protein>
<accession>A0ABY5V056</accession>
<gene>
    <name evidence="8" type="ORF">NQ491_10220</name>
</gene>
<dbReference type="SMART" id="SM00729">
    <property type="entry name" value="Elp3"/>
    <property type="match status" value="1"/>
</dbReference>
<evidence type="ECO:0000256" key="1">
    <source>
        <dbReference type="ARBA" id="ARBA00001966"/>
    </source>
</evidence>
<dbReference type="CDD" id="cd01335">
    <property type="entry name" value="Radical_SAM"/>
    <property type="match status" value="1"/>
</dbReference>
<dbReference type="EMBL" id="CP102294">
    <property type="protein sequence ID" value="UWN57014.1"/>
    <property type="molecule type" value="Genomic_DNA"/>
</dbReference>
<dbReference type="InterPro" id="IPR045567">
    <property type="entry name" value="CofH/MnqC-like_C"/>
</dbReference>
<keyword evidence="3" id="KW-0949">S-adenosyl-L-methionine</keyword>
<evidence type="ECO:0000256" key="6">
    <source>
        <dbReference type="ARBA" id="ARBA00023014"/>
    </source>
</evidence>
<dbReference type="RefSeq" id="WP_019245653.1">
    <property type="nucleotide sequence ID" value="NZ_CAPH01000009.1"/>
</dbReference>
<evidence type="ECO:0000259" key="7">
    <source>
        <dbReference type="PROSITE" id="PS51918"/>
    </source>
</evidence>
<dbReference type="InterPro" id="IPR020050">
    <property type="entry name" value="FO_synthase_su2"/>
</dbReference>
<dbReference type="SFLD" id="SFLDG01389">
    <property type="entry name" value="menaquinone_synthsis_involved"/>
    <property type="match status" value="1"/>
</dbReference>
<dbReference type="Gene3D" id="3.20.20.70">
    <property type="entry name" value="Aldolase class I"/>
    <property type="match status" value="1"/>
</dbReference>
<dbReference type="SFLD" id="SFLDF00342">
    <property type="entry name" value="cyclic_dehypoxanthine_futalosi"/>
    <property type="match status" value="1"/>
</dbReference>
<dbReference type="SFLD" id="SFLDF00343">
    <property type="entry name" value="aminofutalosine_synthase_(mqnE"/>
    <property type="match status" value="1"/>
</dbReference>